<dbReference type="Gene3D" id="1.10.238.10">
    <property type="entry name" value="EF-hand"/>
    <property type="match status" value="1"/>
</dbReference>
<accession>A0A1Y5S104</accession>
<dbReference type="InParanoid" id="A0A1Y5S104"/>
<gene>
    <name evidence="3" type="ORF">OCH7691_01009</name>
</gene>
<evidence type="ECO:0000313" key="4">
    <source>
        <dbReference type="Proteomes" id="UP000193200"/>
    </source>
</evidence>
<organism evidence="3 4">
    <name type="scientific">Oceanibacterium hippocampi</name>
    <dbReference type="NCBI Taxonomy" id="745714"/>
    <lineage>
        <taxon>Bacteria</taxon>
        <taxon>Pseudomonadati</taxon>
        <taxon>Pseudomonadota</taxon>
        <taxon>Alphaproteobacteria</taxon>
        <taxon>Sneathiellales</taxon>
        <taxon>Sneathiellaceae</taxon>
        <taxon>Oceanibacterium</taxon>
    </lineage>
</organism>
<dbReference type="InterPro" id="IPR011992">
    <property type="entry name" value="EF-hand-dom_pair"/>
</dbReference>
<keyword evidence="1" id="KW-0732">Signal</keyword>
<keyword evidence="4" id="KW-1185">Reference proteome</keyword>
<feature type="signal peptide" evidence="1">
    <location>
        <begin position="1"/>
        <end position="19"/>
    </location>
</feature>
<dbReference type="PROSITE" id="PS50222">
    <property type="entry name" value="EF_HAND_2"/>
    <property type="match status" value="1"/>
</dbReference>
<name>A0A1Y5S104_9PROT</name>
<dbReference type="InterPro" id="IPR002048">
    <property type="entry name" value="EF_hand_dom"/>
</dbReference>
<dbReference type="OrthoDB" id="7352889at2"/>
<dbReference type="PROSITE" id="PS00018">
    <property type="entry name" value="EF_HAND_1"/>
    <property type="match status" value="1"/>
</dbReference>
<evidence type="ECO:0000313" key="3">
    <source>
        <dbReference type="EMBL" id="SLN29617.1"/>
    </source>
</evidence>
<proteinExistence type="predicted"/>
<dbReference type="Pfam" id="PF13202">
    <property type="entry name" value="EF-hand_5"/>
    <property type="match status" value="2"/>
</dbReference>
<feature type="domain" description="EF-hand" evidence="2">
    <location>
        <begin position="106"/>
        <end position="141"/>
    </location>
</feature>
<dbReference type="AlphaFoldDB" id="A0A1Y5S104"/>
<sequence>MKRHLARLLLAATAFPAIAAAAATANDPGTAEIDRFLAANREFCRTAPSGDCVDRGLAFADTDGDGAISLAETRRLRAFVGNWYAARSESLHRKDQATIGLSIWVADSLGLERVMQLFDSDGDGLVTRAELTADVKLDERPLPEVLADSEAFDRKAMERRLGPYAALFKTIR</sequence>
<feature type="chain" id="PRO_5012373471" evidence="1">
    <location>
        <begin position="20"/>
        <end position="172"/>
    </location>
</feature>
<dbReference type="GO" id="GO:0005509">
    <property type="term" value="F:calcium ion binding"/>
    <property type="evidence" value="ECO:0007669"/>
    <property type="project" value="InterPro"/>
</dbReference>
<evidence type="ECO:0000256" key="1">
    <source>
        <dbReference type="SAM" id="SignalP"/>
    </source>
</evidence>
<evidence type="ECO:0000259" key="2">
    <source>
        <dbReference type="PROSITE" id="PS50222"/>
    </source>
</evidence>
<reference evidence="3 4" key="1">
    <citation type="submission" date="2017-03" db="EMBL/GenBank/DDBJ databases">
        <authorList>
            <person name="Afonso C.L."/>
            <person name="Miller P.J."/>
            <person name="Scott M.A."/>
            <person name="Spackman E."/>
            <person name="Goraichik I."/>
            <person name="Dimitrov K.M."/>
            <person name="Suarez D.L."/>
            <person name="Swayne D.E."/>
        </authorList>
    </citation>
    <scope>NUCLEOTIDE SEQUENCE [LARGE SCALE GENOMIC DNA]</scope>
    <source>
        <strain evidence="3 4">CECT 7691</strain>
    </source>
</reference>
<dbReference type="Proteomes" id="UP000193200">
    <property type="component" value="Unassembled WGS sequence"/>
</dbReference>
<protein>
    <submittedName>
        <fullName evidence="3">EF hand</fullName>
    </submittedName>
</protein>
<dbReference type="SUPFAM" id="SSF47473">
    <property type="entry name" value="EF-hand"/>
    <property type="match status" value="1"/>
</dbReference>
<dbReference type="InterPro" id="IPR018247">
    <property type="entry name" value="EF_Hand_1_Ca_BS"/>
</dbReference>
<dbReference type="EMBL" id="FWFR01000001">
    <property type="protein sequence ID" value="SLN29617.1"/>
    <property type="molecule type" value="Genomic_DNA"/>
</dbReference>
<dbReference type="RefSeq" id="WP_085882275.1">
    <property type="nucleotide sequence ID" value="NZ_FWFR01000001.1"/>
</dbReference>